<reference evidence="2 3" key="1">
    <citation type="journal article" date="2011" name="Proc. Natl. Acad. Sci. U.S.A.">
        <title>Evolutionary erosion of yeast sex chromosomes by mating-type switching accidents.</title>
        <authorList>
            <person name="Gordon J.L."/>
            <person name="Armisen D."/>
            <person name="Proux-Wera E."/>
            <person name="Oheigeartaigh S.S."/>
            <person name="Byrne K.P."/>
            <person name="Wolfe K.H."/>
        </authorList>
    </citation>
    <scope>NUCLEOTIDE SEQUENCE [LARGE SCALE GENOMIC DNA]</scope>
    <source>
        <strain evidence="3">ATCC 10662 / CBS 1146 / NBRC 0425 / NCYC 2629 / NRRL Y-866</strain>
    </source>
</reference>
<dbReference type="OrthoDB" id="4070577at2759"/>
<dbReference type="GO" id="GO:0007121">
    <property type="term" value="P:bipolar cellular bud site selection"/>
    <property type="evidence" value="ECO:0007669"/>
    <property type="project" value="EnsemblFungi"/>
</dbReference>
<protein>
    <recommendedName>
        <fullName evidence="4">Protein ATC1/LIC4</fullName>
    </recommendedName>
</protein>
<dbReference type="KEGG" id="tdl:TDEL_0F05110"/>
<dbReference type="FunCoup" id="G8ZXH8">
    <property type="interactions" value="112"/>
</dbReference>
<evidence type="ECO:0000313" key="3">
    <source>
        <dbReference type="Proteomes" id="UP000005627"/>
    </source>
</evidence>
<evidence type="ECO:0000313" key="2">
    <source>
        <dbReference type="EMBL" id="CCE93322.1"/>
    </source>
</evidence>
<accession>G8ZXH8</accession>
<evidence type="ECO:0000256" key="1">
    <source>
        <dbReference type="SAM" id="Coils"/>
    </source>
</evidence>
<keyword evidence="3" id="KW-1185">Reference proteome</keyword>
<dbReference type="STRING" id="1076872.G8ZXH8"/>
<dbReference type="GO" id="GO:0005634">
    <property type="term" value="C:nucleus"/>
    <property type="evidence" value="ECO:0007669"/>
    <property type="project" value="EnsemblFungi"/>
</dbReference>
<dbReference type="eggNOG" id="ENOG502S4IW">
    <property type="taxonomic scope" value="Eukaryota"/>
</dbReference>
<dbReference type="RefSeq" id="XP_003682533.1">
    <property type="nucleotide sequence ID" value="XM_003682485.1"/>
</dbReference>
<evidence type="ECO:0008006" key="4">
    <source>
        <dbReference type="Google" id="ProtNLM"/>
    </source>
</evidence>
<dbReference type="GO" id="GO:0030003">
    <property type="term" value="P:intracellular monoatomic cation homeostasis"/>
    <property type="evidence" value="ECO:0007669"/>
    <property type="project" value="EnsemblFungi"/>
</dbReference>
<organism evidence="2 3">
    <name type="scientific">Torulaspora delbrueckii</name>
    <name type="common">Yeast</name>
    <name type="synonym">Candida colliculosa</name>
    <dbReference type="NCBI Taxonomy" id="4950"/>
    <lineage>
        <taxon>Eukaryota</taxon>
        <taxon>Fungi</taxon>
        <taxon>Dikarya</taxon>
        <taxon>Ascomycota</taxon>
        <taxon>Saccharomycotina</taxon>
        <taxon>Saccharomycetes</taxon>
        <taxon>Saccharomycetales</taxon>
        <taxon>Saccharomycetaceae</taxon>
        <taxon>Torulaspora</taxon>
    </lineage>
</organism>
<dbReference type="EMBL" id="HE616747">
    <property type="protein sequence ID" value="CCE93322.1"/>
    <property type="molecule type" value="Genomic_DNA"/>
</dbReference>
<dbReference type="InParanoid" id="G8ZXH8"/>
<name>G8ZXH8_TORDE</name>
<gene>
    <name evidence="2" type="primary">TDEL0F05110</name>
    <name evidence="2" type="ORF">TDEL_0F05110</name>
</gene>
<proteinExistence type="predicted"/>
<keyword evidence="1" id="KW-0175">Coiled coil</keyword>
<dbReference type="GeneID" id="11504193"/>
<dbReference type="AlphaFoldDB" id="G8ZXH8"/>
<dbReference type="Proteomes" id="UP000005627">
    <property type="component" value="Chromosome 6"/>
</dbReference>
<sequence>MVDQQFEENSNDTDLEKTLHHLLTAENPSLDESQLENETTGQKHFTLESILEDANEDIFFDLDEGKRSPSEDLPESNVKRAKIDGKVIYEQLLTPASLSPQSIDGNQSGGKCSNEFTMNQVAEMKRRIINTHKLLLNFNFLKEGYARTCVEFKKVMHHLKDSEIHRAHLLQENEQLREQVAALTAQLELS</sequence>
<feature type="coiled-coil region" evidence="1">
    <location>
        <begin position="159"/>
        <end position="186"/>
    </location>
</feature>
<dbReference type="HOGENOM" id="CLU_1344184_0_0_1"/>